<evidence type="ECO:0000313" key="2">
    <source>
        <dbReference type="Proteomes" id="UP000471751"/>
    </source>
</evidence>
<dbReference type="Proteomes" id="UP000471751">
    <property type="component" value="Unassembled WGS sequence"/>
</dbReference>
<dbReference type="AlphaFoldDB" id="A0A6I5RUB3"/>
<gene>
    <name evidence="1" type="ORF">G3O07_17150</name>
</gene>
<evidence type="ECO:0000313" key="1">
    <source>
        <dbReference type="EMBL" id="NES11081.1"/>
    </source>
</evidence>
<name>A0A6I5RUB3_9PSED</name>
<accession>A0A6I5RUB3</accession>
<proteinExistence type="predicted"/>
<comment type="caution">
    <text evidence="1">The sequence shown here is derived from an EMBL/GenBank/DDBJ whole genome shotgun (WGS) entry which is preliminary data.</text>
</comment>
<reference evidence="1 2" key="1">
    <citation type="submission" date="2020-02" db="EMBL/GenBank/DDBJ databases">
        <title>Broccoli isolated Pseudomonas sp.</title>
        <authorList>
            <person name="Fujikawa T."/>
            <person name="Sawada H."/>
        </authorList>
    </citation>
    <scope>NUCLEOTIDE SEQUENCE [LARGE SCALE GENOMIC DNA]</scope>
    <source>
        <strain evidence="1 2">JCM 32154</strain>
    </source>
</reference>
<organism evidence="1 2">
    <name type="scientific">Pseudomonas laurentiana</name>
    <dbReference type="NCBI Taxonomy" id="2364649"/>
    <lineage>
        <taxon>Bacteria</taxon>
        <taxon>Pseudomonadati</taxon>
        <taxon>Pseudomonadota</taxon>
        <taxon>Gammaproteobacteria</taxon>
        <taxon>Pseudomonadales</taxon>
        <taxon>Pseudomonadaceae</taxon>
        <taxon>Pseudomonas</taxon>
    </lineage>
</organism>
<feature type="non-terminal residue" evidence="1">
    <location>
        <position position="1"/>
    </location>
</feature>
<sequence>RNAIEAINFDTGSFDDVPHVDVSIKLKTRSCDALFEINEGIAEAMAGAEHIEAWNRLVFTVCDWHGTPEEHNVA</sequence>
<dbReference type="EMBL" id="JAAHBT010000197">
    <property type="protein sequence ID" value="NES11081.1"/>
    <property type="molecule type" value="Genomic_DNA"/>
</dbReference>
<keyword evidence="2" id="KW-1185">Reference proteome</keyword>
<protein>
    <submittedName>
        <fullName evidence="1">Uncharacterized protein</fullName>
    </submittedName>
</protein>